<organism evidence="1 2">
    <name type="scientific">Gigaspora margarita</name>
    <dbReference type="NCBI Taxonomy" id="4874"/>
    <lineage>
        <taxon>Eukaryota</taxon>
        <taxon>Fungi</taxon>
        <taxon>Fungi incertae sedis</taxon>
        <taxon>Mucoromycota</taxon>
        <taxon>Glomeromycotina</taxon>
        <taxon>Glomeromycetes</taxon>
        <taxon>Diversisporales</taxon>
        <taxon>Gigasporaceae</taxon>
        <taxon>Gigaspora</taxon>
    </lineage>
</organism>
<sequence>SFLVGMVGMQRGFTLPKVLANNVLLNITRTKVGFAVNFQYFPLTKYTTQLDDTYC</sequence>
<protein>
    <submittedName>
        <fullName evidence="1">24826_t:CDS:1</fullName>
    </submittedName>
</protein>
<proteinExistence type="predicted"/>
<keyword evidence="2" id="KW-1185">Reference proteome</keyword>
<accession>A0ABN7X2X3</accession>
<dbReference type="EMBL" id="CAJVQB010084367">
    <property type="protein sequence ID" value="CAG8846643.1"/>
    <property type="molecule type" value="Genomic_DNA"/>
</dbReference>
<gene>
    <name evidence="1" type="ORF">GMARGA_LOCUS38263</name>
</gene>
<evidence type="ECO:0000313" key="2">
    <source>
        <dbReference type="Proteomes" id="UP000789901"/>
    </source>
</evidence>
<evidence type="ECO:0000313" key="1">
    <source>
        <dbReference type="EMBL" id="CAG8846643.1"/>
    </source>
</evidence>
<feature type="non-terminal residue" evidence="1">
    <location>
        <position position="1"/>
    </location>
</feature>
<name>A0ABN7X2X3_GIGMA</name>
<dbReference type="Proteomes" id="UP000789901">
    <property type="component" value="Unassembled WGS sequence"/>
</dbReference>
<reference evidence="1 2" key="1">
    <citation type="submission" date="2021-06" db="EMBL/GenBank/DDBJ databases">
        <authorList>
            <person name="Kallberg Y."/>
            <person name="Tangrot J."/>
            <person name="Rosling A."/>
        </authorList>
    </citation>
    <scope>NUCLEOTIDE SEQUENCE [LARGE SCALE GENOMIC DNA]</scope>
    <source>
        <strain evidence="1 2">120-4 pot B 10/14</strain>
    </source>
</reference>
<comment type="caution">
    <text evidence="1">The sequence shown here is derived from an EMBL/GenBank/DDBJ whole genome shotgun (WGS) entry which is preliminary data.</text>
</comment>